<evidence type="ECO:0000256" key="5">
    <source>
        <dbReference type="ARBA" id="ARBA00023014"/>
    </source>
</evidence>
<dbReference type="RefSeq" id="WP_085229812.1">
    <property type="nucleotide sequence ID" value="NZ_BSQD01000014.1"/>
</dbReference>
<feature type="domain" description="2Fe-2S ferredoxin-type" evidence="6">
    <location>
        <begin position="1"/>
        <end position="77"/>
    </location>
</feature>
<dbReference type="InterPro" id="IPR012675">
    <property type="entry name" value="Beta-grasp_dom_sf"/>
</dbReference>
<evidence type="ECO:0000256" key="1">
    <source>
        <dbReference type="ARBA" id="ARBA00022714"/>
    </source>
</evidence>
<proteinExistence type="predicted"/>
<dbReference type="GO" id="GO:0046872">
    <property type="term" value="F:metal ion binding"/>
    <property type="evidence" value="ECO:0007669"/>
    <property type="project" value="UniProtKB-KW"/>
</dbReference>
<dbReference type="Gene3D" id="3.10.20.30">
    <property type="match status" value="1"/>
</dbReference>
<dbReference type="Pfam" id="PF00111">
    <property type="entry name" value="Fer2"/>
    <property type="match status" value="1"/>
</dbReference>
<dbReference type="Pfam" id="PF01799">
    <property type="entry name" value="Fer2_2"/>
    <property type="match status" value="1"/>
</dbReference>
<dbReference type="SUPFAM" id="SSF47741">
    <property type="entry name" value="CO dehydrogenase ISP C-domain like"/>
    <property type="match status" value="1"/>
</dbReference>
<evidence type="ECO:0000313" key="8">
    <source>
        <dbReference type="Proteomes" id="UP000192911"/>
    </source>
</evidence>
<keyword evidence="8" id="KW-1185">Reference proteome</keyword>
<protein>
    <submittedName>
        <fullName evidence="7">Isoquinoline 1-oxidoreductase, alpha subunit</fullName>
    </submittedName>
</protein>
<evidence type="ECO:0000256" key="3">
    <source>
        <dbReference type="ARBA" id="ARBA00023002"/>
    </source>
</evidence>
<keyword evidence="3" id="KW-0560">Oxidoreductase</keyword>
<dbReference type="PANTHER" id="PTHR44379">
    <property type="entry name" value="OXIDOREDUCTASE WITH IRON-SULFUR SUBUNIT"/>
    <property type="match status" value="1"/>
</dbReference>
<dbReference type="GO" id="GO:0051537">
    <property type="term" value="F:2 iron, 2 sulfur cluster binding"/>
    <property type="evidence" value="ECO:0007669"/>
    <property type="project" value="UniProtKB-KW"/>
</dbReference>
<dbReference type="PROSITE" id="PS51085">
    <property type="entry name" value="2FE2S_FER_2"/>
    <property type="match status" value="1"/>
</dbReference>
<dbReference type="CDD" id="cd00207">
    <property type="entry name" value="fer2"/>
    <property type="match status" value="1"/>
</dbReference>
<dbReference type="OrthoDB" id="9179439at2"/>
<evidence type="ECO:0000313" key="7">
    <source>
        <dbReference type="EMBL" id="SMF70399.1"/>
    </source>
</evidence>
<dbReference type="STRING" id="28094.SAMN06295900_11662"/>
<dbReference type="GeneID" id="95552047"/>
<keyword evidence="1" id="KW-0001">2Fe-2S</keyword>
<dbReference type="InterPro" id="IPR036010">
    <property type="entry name" value="2Fe-2S_ferredoxin-like_sf"/>
</dbReference>
<dbReference type="SUPFAM" id="SSF54292">
    <property type="entry name" value="2Fe-2S ferredoxin-like"/>
    <property type="match status" value="1"/>
</dbReference>
<dbReference type="Gene3D" id="1.10.150.120">
    <property type="entry name" value="[2Fe-2S]-binding domain"/>
    <property type="match status" value="1"/>
</dbReference>
<gene>
    <name evidence="7" type="ORF">SAMN06295900_11662</name>
</gene>
<dbReference type="EMBL" id="FXAH01000016">
    <property type="protein sequence ID" value="SMF70399.1"/>
    <property type="molecule type" value="Genomic_DNA"/>
</dbReference>
<sequence>MSTSFVLNGKPTTLDADPNMPLLWAIREVAGLHGTKFGCGMAQCGACTVHLDGEATRSCVLPLASVAGRHVTTIEGLQTKPAKAVQAAWVKLQVPQCGYCQSGQIMSATALLSRNPAPSDADIDTAMSGNICRCATYTRIRAAIHDAADSMKG</sequence>
<dbReference type="InterPro" id="IPR002888">
    <property type="entry name" value="2Fe-2S-bd"/>
</dbReference>
<name>A0A1X7GKG2_TRICW</name>
<dbReference type="InterPro" id="IPR006058">
    <property type="entry name" value="2Fe2S_fd_BS"/>
</dbReference>
<reference evidence="8" key="1">
    <citation type="submission" date="2017-04" db="EMBL/GenBank/DDBJ databases">
        <authorList>
            <person name="Varghese N."/>
            <person name="Submissions S."/>
        </authorList>
    </citation>
    <scope>NUCLEOTIDE SEQUENCE [LARGE SCALE GENOMIC DNA]</scope>
    <source>
        <strain evidence="8">Ballard 720</strain>
    </source>
</reference>
<keyword evidence="5" id="KW-0411">Iron-sulfur</keyword>
<dbReference type="PANTHER" id="PTHR44379:SF2">
    <property type="entry name" value="BLR6218 PROTEIN"/>
    <property type="match status" value="1"/>
</dbReference>
<dbReference type="AlphaFoldDB" id="A0A1X7GKG2"/>
<evidence type="ECO:0000259" key="6">
    <source>
        <dbReference type="PROSITE" id="PS51085"/>
    </source>
</evidence>
<evidence type="ECO:0000256" key="2">
    <source>
        <dbReference type="ARBA" id="ARBA00022723"/>
    </source>
</evidence>
<organism evidence="7 8">
    <name type="scientific">Trinickia caryophylli</name>
    <name type="common">Paraburkholderia caryophylli</name>
    <dbReference type="NCBI Taxonomy" id="28094"/>
    <lineage>
        <taxon>Bacteria</taxon>
        <taxon>Pseudomonadati</taxon>
        <taxon>Pseudomonadota</taxon>
        <taxon>Betaproteobacteria</taxon>
        <taxon>Burkholderiales</taxon>
        <taxon>Burkholderiaceae</taxon>
        <taxon>Trinickia</taxon>
    </lineage>
</organism>
<keyword evidence="4" id="KW-0408">Iron</keyword>
<dbReference type="Proteomes" id="UP000192911">
    <property type="component" value="Unassembled WGS sequence"/>
</dbReference>
<dbReference type="PROSITE" id="PS00197">
    <property type="entry name" value="2FE2S_FER_1"/>
    <property type="match status" value="1"/>
</dbReference>
<keyword evidence="2" id="KW-0479">Metal-binding</keyword>
<dbReference type="InterPro" id="IPR051452">
    <property type="entry name" value="Diverse_Oxidoreductases"/>
</dbReference>
<dbReference type="GO" id="GO:0016491">
    <property type="term" value="F:oxidoreductase activity"/>
    <property type="evidence" value="ECO:0007669"/>
    <property type="project" value="UniProtKB-KW"/>
</dbReference>
<evidence type="ECO:0000256" key="4">
    <source>
        <dbReference type="ARBA" id="ARBA00023004"/>
    </source>
</evidence>
<dbReference type="InterPro" id="IPR036884">
    <property type="entry name" value="2Fe-2S-bd_dom_sf"/>
</dbReference>
<dbReference type="InterPro" id="IPR001041">
    <property type="entry name" value="2Fe-2S_ferredoxin-type"/>
</dbReference>
<accession>A0A1X7GKG2</accession>